<evidence type="ECO:0000313" key="13">
    <source>
        <dbReference type="EMBL" id="KAJ2748514.1"/>
    </source>
</evidence>
<comment type="caution">
    <text evidence="13">The sequence shown here is derived from an EMBL/GenBank/DDBJ whole genome shotgun (WGS) entry which is preliminary data.</text>
</comment>
<organism evidence="13 14">
    <name type="scientific">Coemansia pectinata</name>
    <dbReference type="NCBI Taxonomy" id="1052879"/>
    <lineage>
        <taxon>Eukaryota</taxon>
        <taxon>Fungi</taxon>
        <taxon>Fungi incertae sedis</taxon>
        <taxon>Zoopagomycota</taxon>
        <taxon>Kickxellomycotina</taxon>
        <taxon>Kickxellomycetes</taxon>
        <taxon>Kickxellales</taxon>
        <taxon>Kickxellaceae</taxon>
        <taxon>Coemansia</taxon>
    </lineage>
</organism>
<keyword evidence="9 11" id="KW-0482">Metalloprotease</keyword>
<reference evidence="13" key="1">
    <citation type="submission" date="2022-07" db="EMBL/GenBank/DDBJ databases">
        <title>Phylogenomic reconstructions and comparative analyses of Kickxellomycotina fungi.</title>
        <authorList>
            <person name="Reynolds N.K."/>
            <person name="Stajich J.E."/>
            <person name="Barry K."/>
            <person name="Grigoriev I.V."/>
            <person name="Crous P."/>
            <person name="Smith M.E."/>
        </authorList>
    </citation>
    <scope>NUCLEOTIDE SEQUENCE</scope>
    <source>
        <strain evidence="13">BCRC 34297</strain>
    </source>
</reference>
<dbReference type="Pfam" id="PF08576">
    <property type="entry name" value="DUF1764"/>
    <property type="match status" value="1"/>
</dbReference>
<dbReference type="PANTHER" id="PTHR33478">
    <property type="entry name" value="EXTRACELLULAR METALLOPROTEINASE MEP"/>
    <property type="match status" value="1"/>
</dbReference>
<dbReference type="Gene3D" id="1.10.390.10">
    <property type="entry name" value="Neutral Protease Domain 2"/>
    <property type="match status" value="1"/>
</dbReference>
<evidence type="ECO:0000256" key="6">
    <source>
        <dbReference type="ARBA" id="ARBA00022723"/>
    </source>
</evidence>
<keyword evidence="8 11" id="KW-0862">Zinc</keyword>
<dbReference type="GO" id="GO:0005615">
    <property type="term" value="C:extracellular space"/>
    <property type="evidence" value="ECO:0007669"/>
    <property type="project" value="InterPro"/>
</dbReference>
<evidence type="ECO:0000256" key="1">
    <source>
        <dbReference type="ARBA" id="ARBA00001947"/>
    </source>
</evidence>
<feature type="non-terminal residue" evidence="13">
    <location>
        <position position="1"/>
    </location>
</feature>
<dbReference type="InterPro" id="IPR050371">
    <property type="entry name" value="Fungal_virulence_M36"/>
</dbReference>
<dbReference type="GO" id="GO:0008270">
    <property type="term" value="F:zinc ion binding"/>
    <property type="evidence" value="ECO:0007669"/>
    <property type="project" value="InterPro"/>
</dbReference>
<evidence type="ECO:0000256" key="5">
    <source>
        <dbReference type="ARBA" id="ARBA00022670"/>
    </source>
</evidence>
<keyword evidence="4 11" id="KW-0964">Secreted</keyword>
<dbReference type="EMBL" id="JANBUH010001056">
    <property type="protein sequence ID" value="KAJ2748514.1"/>
    <property type="molecule type" value="Genomic_DNA"/>
</dbReference>
<evidence type="ECO:0000313" key="14">
    <source>
        <dbReference type="Proteomes" id="UP001140011"/>
    </source>
</evidence>
<keyword evidence="7 11" id="KW-0378">Hydrolase</keyword>
<dbReference type="InterPro" id="IPR001842">
    <property type="entry name" value="Peptidase_M36"/>
</dbReference>
<dbReference type="InterPro" id="IPR013885">
    <property type="entry name" value="DUF1764_euk"/>
</dbReference>
<sequence>DIFAHDLTKGNSIMLQLLLDGMKLQPCNPTFIDARDAIIQAENNLTGGKNKCAIWAAFAKRGLGVNAPRSDGGSHTDDSTRPPKSDDFADSCGKGSKYTQDGLCVFHMEDLRIGEGEGVIELCPFDCTCCY</sequence>
<evidence type="ECO:0000256" key="3">
    <source>
        <dbReference type="ARBA" id="ARBA00006006"/>
    </source>
</evidence>
<keyword evidence="6 11" id="KW-0479">Metal-binding</keyword>
<dbReference type="OrthoDB" id="20835at2759"/>
<protein>
    <recommendedName>
        <fullName evidence="11">Extracellular metalloproteinase</fullName>
        <ecNumber evidence="11">3.4.24.-</ecNumber>
    </recommendedName>
    <alternativeName>
        <fullName evidence="11">Fungalysin</fullName>
    </alternativeName>
</protein>
<dbReference type="InterPro" id="IPR027268">
    <property type="entry name" value="Peptidase_M4/M1_CTD_sf"/>
</dbReference>
<gene>
    <name evidence="13" type="ORF">GGI19_006084</name>
</gene>
<dbReference type="Proteomes" id="UP001140011">
    <property type="component" value="Unassembled WGS sequence"/>
</dbReference>
<dbReference type="Pfam" id="PF02128">
    <property type="entry name" value="Peptidase_M36"/>
    <property type="match status" value="1"/>
</dbReference>
<dbReference type="GO" id="GO:0004222">
    <property type="term" value="F:metalloendopeptidase activity"/>
    <property type="evidence" value="ECO:0007669"/>
    <property type="project" value="InterPro"/>
</dbReference>
<keyword evidence="5 11" id="KW-0645">Protease</keyword>
<keyword evidence="14" id="KW-1185">Reference proteome</keyword>
<accession>A0A9W8L8J1</accession>
<evidence type="ECO:0000256" key="10">
    <source>
        <dbReference type="ARBA" id="ARBA00023145"/>
    </source>
</evidence>
<evidence type="ECO:0000256" key="12">
    <source>
        <dbReference type="SAM" id="MobiDB-lite"/>
    </source>
</evidence>
<evidence type="ECO:0000256" key="7">
    <source>
        <dbReference type="ARBA" id="ARBA00022801"/>
    </source>
</evidence>
<feature type="region of interest" description="Disordered" evidence="12">
    <location>
        <begin position="64"/>
        <end position="94"/>
    </location>
</feature>
<comment type="subcellular location">
    <subcellularLocation>
        <location evidence="2 11">Secreted</location>
    </subcellularLocation>
</comment>
<dbReference type="EC" id="3.4.24.-" evidence="11"/>
<evidence type="ECO:0000256" key="2">
    <source>
        <dbReference type="ARBA" id="ARBA00004613"/>
    </source>
</evidence>
<feature type="compositionally biased region" description="Basic and acidic residues" evidence="12">
    <location>
        <begin position="72"/>
        <end position="87"/>
    </location>
</feature>
<dbReference type="SUPFAM" id="SSF55486">
    <property type="entry name" value="Metalloproteases ('zincins'), catalytic domain"/>
    <property type="match status" value="1"/>
</dbReference>
<evidence type="ECO:0000256" key="11">
    <source>
        <dbReference type="RuleBase" id="RU364017"/>
    </source>
</evidence>
<dbReference type="GO" id="GO:0006508">
    <property type="term" value="P:proteolysis"/>
    <property type="evidence" value="ECO:0007669"/>
    <property type="project" value="UniProtKB-KW"/>
</dbReference>
<comment type="cofactor">
    <cofactor evidence="1 11">
        <name>Zn(2+)</name>
        <dbReference type="ChEBI" id="CHEBI:29105"/>
    </cofactor>
</comment>
<keyword evidence="10 11" id="KW-0865">Zymogen</keyword>
<name>A0A9W8L8J1_9FUNG</name>
<comment type="similarity">
    <text evidence="3 11">Belongs to the peptidase M36 family.</text>
</comment>
<evidence type="ECO:0000256" key="4">
    <source>
        <dbReference type="ARBA" id="ARBA00022525"/>
    </source>
</evidence>
<evidence type="ECO:0000256" key="8">
    <source>
        <dbReference type="ARBA" id="ARBA00022833"/>
    </source>
</evidence>
<dbReference type="AlphaFoldDB" id="A0A9W8L8J1"/>
<proteinExistence type="inferred from homology"/>
<dbReference type="PANTHER" id="PTHR33478:SF1">
    <property type="entry name" value="EXTRACELLULAR METALLOPROTEINASE MEP"/>
    <property type="match status" value="1"/>
</dbReference>
<evidence type="ECO:0000256" key="9">
    <source>
        <dbReference type="ARBA" id="ARBA00023049"/>
    </source>
</evidence>